<dbReference type="InterPro" id="IPR015422">
    <property type="entry name" value="PyrdxlP-dep_Trfase_small"/>
</dbReference>
<dbReference type="Gene3D" id="3.90.1150.10">
    <property type="entry name" value="Aspartate Aminotransferase, domain 1"/>
    <property type="match status" value="1"/>
</dbReference>
<proteinExistence type="predicted"/>
<gene>
    <name evidence="3" type="ORF">ASZ90_004134</name>
</gene>
<dbReference type="PANTHER" id="PTHR11808">
    <property type="entry name" value="TRANS-SULFURATION ENZYME FAMILY MEMBER"/>
    <property type="match status" value="1"/>
</dbReference>
<dbReference type="InterPro" id="IPR000277">
    <property type="entry name" value="Cys/Met-Metab_PyrdxlP-dep_enz"/>
</dbReference>
<dbReference type="GO" id="GO:0030170">
    <property type="term" value="F:pyridoxal phosphate binding"/>
    <property type="evidence" value="ECO:0007669"/>
    <property type="project" value="InterPro"/>
</dbReference>
<dbReference type="SUPFAM" id="SSF53383">
    <property type="entry name" value="PLP-dependent transferases"/>
    <property type="match status" value="1"/>
</dbReference>
<dbReference type="GO" id="GO:0003961">
    <property type="term" value="F:O-acetylhomoserine aminocarboxypropyltransferase activity"/>
    <property type="evidence" value="ECO:0007669"/>
    <property type="project" value="UniProtKB-EC"/>
</dbReference>
<comment type="caution">
    <text evidence="3">The sequence shown here is derived from an EMBL/GenBank/DDBJ whole genome shotgun (WGS) entry which is preliminary data.</text>
</comment>
<dbReference type="EC" id="2.5.1.48" evidence="3"/>
<dbReference type="InterPro" id="IPR015421">
    <property type="entry name" value="PyrdxlP-dep_Trfase_major"/>
</dbReference>
<dbReference type="GO" id="GO:0003962">
    <property type="term" value="F:cystathionine gamma-synthase activity"/>
    <property type="evidence" value="ECO:0007669"/>
    <property type="project" value="UniProtKB-EC"/>
</dbReference>
<evidence type="ECO:0000256" key="1">
    <source>
        <dbReference type="ARBA" id="ARBA00001933"/>
    </source>
</evidence>
<dbReference type="GO" id="GO:0005737">
    <property type="term" value="C:cytoplasm"/>
    <property type="evidence" value="ECO:0007669"/>
    <property type="project" value="TreeGrafter"/>
</dbReference>
<dbReference type="CDD" id="cd00614">
    <property type="entry name" value="CGS_like"/>
    <property type="match status" value="1"/>
</dbReference>
<dbReference type="PANTHER" id="PTHR11808:SF80">
    <property type="entry name" value="CYSTATHIONINE GAMMA-LYASE"/>
    <property type="match status" value="1"/>
</dbReference>
<organism evidence="3">
    <name type="scientific">hydrocarbon metagenome</name>
    <dbReference type="NCBI Taxonomy" id="938273"/>
    <lineage>
        <taxon>unclassified sequences</taxon>
        <taxon>metagenomes</taxon>
        <taxon>ecological metagenomes</taxon>
    </lineage>
</organism>
<accession>A0A0W8FYT8</accession>
<reference evidence="3" key="1">
    <citation type="journal article" date="2015" name="Proc. Natl. Acad. Sci. U.S.A.">
        <title>Networks of energetic and metabolic interactions define dynamics in microbial communities.</title>
        <authorList>
            <person name="Embree M."/>
            <person name="Liu J.K."/>
            <person name="Al-Bassam M.M."/>
            <person name="Zengler K."/>
        </authorList>
    </citation>
    <scope>NUCLEOTIDE SEQUENCE</scope>
</reference>
<dbReference type="Pfam" id="PF01053">
    <property type="entry name" value="Cys_Met_Meta_PP"/>
    <property type="match status" value="1"/>
</dbReference>
<dbReference type="EMBL" id="LNQE01000550">
    <property type="protein sequence ID" value="KUG26036.1"/>
    <property type="molecule type" value="Genomic_DNA"/>
</dbReference>
<evidence type="ECO:0000313" key="3">
    <source>
        <dbReference type="EMBL" id="KUG26036.1"/>
    </source>
</evidence>
<dbReference type="GO" id="GO:0016846">
    <property type="term" value="F:carbon-sulfur lyase activity"/>
    <property type="evidence" value="ECO:0007669"/>
    <property type="project" value="TreeGrafter"/>
</dbReference>
<dbReference type="AlphaFoldDB" id="A0A0W8FYT8"/>
<protein>
    <submittedName>
        <fullName evidence="3">O-acetylhomoserine sulfhydrylase / o-succinylhomoserine sulfhydrylase</fullName>
        <ecNumber evidence="3">2.5.1.48</ecNumber>
        <ecNumber evidence="3">2.5.1.49</ecNumber>
    </submittedName>
</protein>
<dbReference type="FunFam" id="3.40.640.10:FF:000046">
    <property type="entry name" value="Cystathionine gamma-lyase"/>
    <property type="match status" value="1"/>
</dbReference>
<dbReference type="Gene3D" id="3.40.640.10">
    <property type="entry name" value="Type I PLP-dependent aspartate aminotransferase-like (Major domain)"/>
    <property type="match status" value="1"/>
</dbReference>
<name>A0A0W8FYT8_9ZZZZ</name>
<dbReference type="PIRSF" id="PIRSF001434">
    <property type="entry name" value="CGS"/>
    <property type="match status" value="1"/>
</dbReference>
<sequence length="439" mass="49063">MSDELTTKKNKIEDSKYSMETHVIYGKHVSDKWDYSHHVTAPISSSTTFRLDSVERGAQGFQQFAQTEKFGDEAPIFIYDRLGEPNKDMLEENLAYVEKGEMAVTFASGMGAISAVLGVLTESGDEIITHSTLYGCTISLFNNWYPRYNIPVHPIDLTDPNNFFKVVNDKTRVVYLESPANPNLDILDITEIKKIVEDVNKTRDESDHIKIVVDNTFATPFCQRPIELGADFVVHSLTKGIGGFGTDMGGAVVGPKKYRDMILLYRKDFGAVLNTKSAWAILTYGLPTLPLRLKQQIKSAMRIAEFLEAHPKIYFVNYPGLPSYKYYELAKKQMIDFNGNFAPGSLIYFTIKGDTAAERKSIGAKFMDYVADHAYTMTLAVSLGHTRTLIEHPASMTHSVVPPDQLEERGIDAGGVRIAVGLENTDDILMDLDEALKQL</sequence>
<keyword evidence="2" id="KW-0663">Pyridoxal phosphate</keyword>
<dbReference type="InterPro" id="IPR015424">
    <property type="entry name" value="PyrdxlP-dep_Trfase"/>
</dbReference>
<comment type="cofactor">
    <cofactor evidence="1">
        <name>pyridoxal 5'-phosphate</name>
        <dbReference type="ChEBI" id="CHEBI:597326"/>
    </cofactor>
</comment>
<keyword evidence="3" id="KW-0808">Transferase</keyword>
<dbReference type="GO" id="GO:0019346">
    <property type="term" value="P:transsulfuration"/>
    <property type="evidence" value="ECO:0007669"/>
    <property type="project" value="InterPro"/>
</dbReference>
<dbReference type="EC" id="2.5.1.49" evidence="3"/>
<evidence type="ECO:0000256" key="2">
    <source>
        <dbReference type="ARBA" id="ARBA00022898"/>
    </source>
</evidence>